<name>A0A3Q3D3K2_HIPCM</name>
<dbReference type="Proteomes" id="UP000264820">
    <property type="component" value="Unplaced"/>
</dbReference>
<evidence type="ECO:0000313" key="1">
    <source>
        <dbReference type="Ensembl" id="ENSHCOP00000001619.1"/>
    </source>
</evidence>
<proteinExistence type="predicted"/>
<dbReference type="AlphaFoldDB" id="A0A3Q3D3K2"/>
<protein>
    <submittedName>
        <fullName evidence="1">Uncharacterized protein</fullName>
    </submittedName>
</protein>
<organism evidence="1 2">
    <name type="scientific">Hippocampus comes</name>
    <name type="common">Tiger tail seahorse</name>
    <dbReference type="NCBI Taxonomy" id="109280"/>
    <lineage>
        <taxon>Eukaryota</taxon>
        <taxon>Metazoa</taxon>
        <taxon>Chordata</taxon>
        <taxon>Craniata</taxon>
        <taxon>Vertebrata</taxon>
        <taxon>Euteleostomi</taxon>
        <taxon>Actinopterygii</taxon>
        <taxon>Neopterygii</taxon>
        <taxon>Teleostei</taxon>
        <taxon>Neoteleostei</taxon>
        <taxon>Acanthomorphata</taxon>
        <taxon>Syngnathiaria</taxon>
        <taxon>Syngnathiformes</taxon>
        <taxon>Syngnathoidei</taxon>
        <taxon>Syngnathidae</taxon>
        <taxon>Hippocampus</taxon>
    </lineage>
</organism>
<keyword evidence="2" id="KW-1185">Reference proteome</keyword>
<sequence length="137" mass="15556">QVSGLEDFDKIRPPAYRVALKLESLQNICRSGLNPGLFLLCVLHFMPCSLAQVTQRLNGMFRSASPEFADRSTAEPTEKLCSLIFRMFDSFPFAFIQKCGRNADVINKFTEGQVHCIVCCSDESHRLFFFFDVVMDS</sequence>
<reference evidence="1" key="2">
    <citation type="submission" date="2025-09" db="UniProtKB">
        <authorList>
            <consortium name="Ensembl"/>
        </authorList>
    </citation>
    <scope>IDENTIFICATION</scope>
</reference>
<reference evidence="1" key="1">
    <citation type="submission" date="2025-08" db="UniProtKB">
        <authorList>
            <consortium name="Ensembl"/>
        </authorList>
    </citation>
    <scope>IDENTIFICATION</scope>
</reference>
<evidence type="ECO:0000313" key="2">
    <source>
        <dbReference type="Proteomes" id="UP000264820"/>
    </source>
</evidence>
<dbReference type="Ensembl" id="ENSHCOT00000011804.1">
    <property type="protein sequence ID" value="ENSHCOP00000001619.1"/>
    <property type="gene ID" value="ENSHCOG00000002601.1"/>
</dbReference>
<accession>A0A3Q3D3K2</accession>